<protein>
    <recommendedName>
        <fullName evidence="4">Sucraseferredoxin-like protein</fullName>
    </recommendedName>
</protein>
<dbReference type="Gene3D" id="3.40.30.10">
    <property type="entry name" value="Glutaredoxin"/>
    <property type="match status" value="1"/>
</dbReference>
<dbReference type="CDD" id="cd03062">
    <property type="entry name" value="TRX_Fd_Sucrase"/>
    <property type="match status" value="1"/>
</dbReference>
<dbReference type="OrthoDB" id="10253744at2759"/>
<feature type="compositionally biased region" description="Polar residues" evidence="1">
    <location>
        <begin position="237"/>
        <end position="246"/>
    </location>
</feature>
<dbReference type="PANTHER" id="PTHR31902:SF8">
    <property type="entry name" value="SUCRASE_FERREDOXIN DOMAIN-CONTAINING PROTEIN"/>
    <property type="match status" value="1"/>
</dbReference>
<evidence type="ECO:0008006" key="4">
    <source>
        <dbReference type="Google" id="ProtNLM"/>
    </source>
</evidence>
<sequence>MPFGALIRRGTSFFNNGKSVGTATKDTLFPVVSKEVDGEDCNHDCDHCPGYGRAFDKIGTETKEELWGGIKGFANHVIVATGETDWIRDVEDIKGSVMQELKNKSDMLEQGRLMVSASNLHPPLEYHSAAEEGKPQPTTVIVLPSFTVVENVTPSETPELIRRFLNAGPTTSTPLDPPPSAPMSPISPSTPVTPLTRPFSFPFRTEPESEKAPATEEEKNKSPSPVIQSEKPPSATAEGTPTTPELQNGEAEAEAEDQPPTPLDDSFTTLSLAPSSTLKSHPFPHSYLILICSHRRRDARCGISAPILRKEFEKHLRPLNLWRDIADTRDGGAKVLFINHVGGHKYAANVIIYRKEDGQGIWLARVAPKHVEGIVKFTVLQGKVVHRDMIYPTGYL</sequence>
<dbReference type="InterPro" id="IPR009737">
    <property type="entry name" value="Aim32/Apd1-like"/>
</dbReference>
<dbReference type="Pfam" id="PF06999">
    <property type="entry name" value="Suc_Fer-like"/>
    <property type="match status" value="1"/>
</dbReference>
<name>A0A3N4K2E2_9PEZI</name>
<dbReference type="Proteomes" id="UP000276215">
    <property type="component" value="Unassembled WGS sequence"/>
</dbReference>
<evidence type="ECO:0000313" key="3">
    <source>
        <dbReference type="Proteomes" id="UP000276215"/>
    </source>
</evidence>
<proteinExistence type="predicted"/>
<accession>A0A3N4K2E2</accession>
<evidence type="ECO:0000313" key="2">
    <source>
        <dbReference type="EMBL" id="RPB02581.1"/>
    </source>
</evidence>
<gene>
    <name evidence="2" type="ORF">L873DRAFT_1787580</name>
</gene>
<evidence type="ECO:0000256" key="1">
    <source>
        <dbReference type="SAM" id="MobiDB-lite"/>
    </source>
</evidence>
<feature type="compositionally biased region" description="Basic and acidic residues" evidence="1">
    <location>
        <begin position="205"/>
        <end position="221"/>
    </location>
</feature>
<dbReference type="EMBL" id="ML120367">
    <property type="protein sequence ID" value="RPB02581.1"/>
    <property type="molecule type" value="Genomic_DNA"/>
</dbReference>
<dbReference type="InterPro" id="IPR036249">
    <property type="entry name" value="Thioredoxin-like_sf"/>
</dbReference>
<dbReference type="AlphaFoldDB" id="A0A3N4K2E2"/>
<dbReference type="SUPFAM" id="SSF52833">
    <property type="entry name" value="Thioredoxin-like"/>
    <property type="match status" value="1"/>
</dbReference>
<reference evidence="2 3" key="1">
    <citation type="journal article" date="2018" name="Nat. Ecol. Evol.">
        <title>Pezizomycetes genomes reveal the molecular basis of ectomycorrhizal truffle lifestyle.</title>
        <authorList>
            <person name="Murat C."/>
            <person name="Payen T."/>
            <person name="Noel B."/>
            <person name="Kuo A."/>
            <person name="Morin E."/>
            <person name="Chen J."/>
            <person name="Kohler A."/>
            <person name="Krizsan K."/>
            <person name="Balestrini R."/>
            <person name="Da Silva C."/>
            <person name="Montanini B."/>
            <person name="Hainaut M."/>
            <person name="Levati E."/>
            <person name="Barry K.W."/>
            <person name="Belfiori B."/>
            <person name="Cichocki N."/>
            <person name="Clum A."/>
            <person name="Dockter R.B."/>
            <person name="Fauchery L."/>
            <person name="Guy J."/>
            <person name="Iotti M."/>
            <person name="Le Tacon F."/>
            <person name="Lindquist E.A."/>
            <person name="Lipzen A."/>
            <person name="Malagnac F."/>
            <person name="Mello A."/>
            <person name="Molinier V."/>
            <person name="Miyauchi S."/>
            <person name="Poulain J."/>
            <person name="Riccioni C."/>
            <person name="Rubini A."/>
            <person name="Sitrit Y."/>
            <person name="Splivallo R."/>
            <person name="Traeger S."/>
            <person name="Wang M."/>
            <person name="Zifcakova L."/>
            <person name="Wipf D."/>
            <person name="Zambonelli A."/>
            <person name="Paolocci F."/>
            <person name="Nowrousian M."/>
            <person name="Ottonello S."/>
            <person name="Baldrian P."/>
            <person name="Spatafora J.W."/>
            <person name="Henrissat B."/>
            <person name="Nagy L.G."/>
            <person name="Aury J.M."/>
            <person name="Wincker P."/>
            <person name="Grigoriev I.V."/>
            <person name="Bonfante P."/>
            <person name="Martin F.M."/>
        </authorList>
    </citation>
    <scope>NUCLEOTIDE SEQUENCE [LARGE SCALE GENOMIC DNA]</scope>
    <source>
        <strain evidence="2 3">120613-1</strain>
    </source>
</reference>
<dbReference type="STRING" id="1336337.A0A3N4K2E2"/>
<dbReference type="PANTHER" id="PTHR31902">
    <property type="entry name" value="ACTIN PATCHES DISTAL PROTEIN 1"/>
    <property type="match status" value="1"/>
</dbReference>
<organism evidence="2 3">
    <name type="scientific">Choiromyces venosus 120613-1</name>
    <dbReference type="NCBI Taxonomy" id="1336337"/>
    <lineage>
        <taxon>Eukaryota</taxon>
        <taxon>Fungi</taxon>
        <taxon>Dikarya</taxon>
        <taxon>Ascomycota</taxon>
        <taxon>Pezizomycotina</taxon>
        <taxon>Pezizomycetes</taxon>
        <taxon>Pezizales</taxon>
        <taxon>Tuberaceae</taxon>
        <taxon>Choiromyces</taxon>
    </lineage>
</organism>
<keyword evidence="3" id="KW-1185">Reference proteome</keyword>
<feature type="region of interest" description="Disordered" evidence="1">
    <location>
        <begin position="167"/>
        <end position="270"/>
    </location>
</feature>